<feature type="chain" id="PRO_5025374534" description="MotA/TolQ/ExbB proton channel domain-containing protein" evidence="9">
    <location>
        <begin position="20"/>
        <end position="461"/>
    </location>
</feature>
<comment type="similarity">
    <text evidence="6">Belongs to the exbB/tolQ family.</text>
</comment>
<evidence type="ECO:0000256" key="3">
    <source>
        <dbReference type="ARBA" id="ARBA00022692"/>
    </source>
</evidence>
<dbReference type="InterPro" id="IPR017270">
    <property type="entry name" value="MotA/TolQ/ExbB-rel"/>
</dbReference>
<dbReference type="GO" id="GO:0005886">
    <property type="term" value="C:plasma membrane"/>
    <property type="evidence" value="ECO:0007669"/>
    <property type="project" value="UniProtKB-SubCell"/>
</dbReference>
<gene>
    <name evidence="11" type="ORF">G0Q06_06750</name>
</gene>
<feature type="transmembrane region" description="Helical" evidence="8">
    <location>
        <begin position="270"/>
        <end position="291"/>
    </location>
</feature>
<sequence length="461" mass="50459">MKYLFSIISFLLSSVIVFGATLSQAQAGAKADLEDALSRYSDLQESIKDEQIPLARELNALKADLRDKRRAAERAQRLKDNSTVDLNALQVRVEKRQEQLDYVANLVADFGERFERDIALPEQQLYSNEIDKFREAANVSIGEDQMGKVKRLLDQIFILQTSIERFKSISGGQIFPGEAVVSNGEVEQGKFLLMGPTTYYTSDSSDAAGVALKAGLLPPIIGLSPDLDNQISATITAGSGQLPVDPTLGSALAMAAQEETLWEHIQKGGIWIWPILFFALLATLTALFKVYEIYSVKMPRAGALHGILKALNEGNRDEAMKLAKAVQGPAQSMLVDAVEHSEESKELIEEVMYERMLEVQPRLERLLPFIAVTAATAPLMGLLGTVTGMINTFKLITIFGTGDAKQLSSGISEALVTTEFGLIVAIPSLIMHALLNRRAQGVMANMERMAVAFVNGLVRKN</sequence>
<reference evidence="11 12" key="1">
    <citation type="submission" date="2020-02" db="EMBL/GenBank/DDBJ databases">
        <title>Albibacoteraceae fam. nov., the first described family within the subdivision 4 Verrucomicrobia.</title>
        <authorList>
            <person name="Xi F."/>
        </authorList>
    </citation>
    <scope>NUCLEOTIDE SEQUENCE [LARGE SCALE GENOMIC DNA]</scope>
    <source>
        <strain evidence="11 12">CK1056</strain>
    </source>
</reference>
<feature type="transmembrane region" description="Helical" evidence="8">
    <location>
        <begin position="410"/>
        <end position="435"/>
    </location>
</feature>
<keyword evidence="2" id="KW-1003">Cell membrane</keyword>
<evidence type="ECO:0000256" key="5">
    <source>
        <dbReference type="ARBA" id="ARBA00023136"/>
    </source>
</evidence>
<keyword evidence="9" id="KW-0732">Signal</keyword>
<keyword evidence="3 8" id="KW-0812">Transmembrane</keyword>
<feature type="transmembrane region" description="Helical" evidence="8">
    <location>
        <begin position="366"/>
        <end position="390"/>
    </location>
</feature>
<dbReference type="InterPro" id="IPR002898">
    <property type="entry name" value="MotA_ExbB_proton_chnl"/>
</dbReference>
<accession>A0A6B2M366</accession>
<keyword evidence="6" id="KW-0813">Transport</keyword>
<dbReference type="Pfam" id="PF01618">
    <property type="entry name" value="MotA_ExbB"/>
    <property type="match status" value="1"/>
</dbReference>
<dbReference type="AlphaFoldDB" id="A0A6B2M366"/>
<dbReference type="PANTHER" id="PTHR30625:SF11">
    <property type="entry name" value="MOTA_TOLQ_EXBB PROTON CHANNEL DOMAIN-CONTAINING PROTEIN"/>
    <property type="match status" value="1"/>
</dbReference>
<keyword evidence="5 8" id="KW-0472">Membrane</keyword>
<feature type="signal peptide" evidence="9">
    <location>
        <begin position="1"/>
        <end position="19"/>
    </location>
</feature>
<name>A0A6B2M366_9BACT</name>
<evidence type="ECO:0000256" key="9">
    <source>
        <dbReference type="SAM" id="SignalP"/>
    </source>
</evidence>
<dbReference type="InterPro" id="IPR050790">
    <property type="entry name" value="ExbB/TolQ_transport"/>
</dbReference>
<keyword evidence="12" id="KW-1185">Reference proteome</keyword>
<dbReference type="PIRSF" id="PIRSF037714">
    <property type="entry name" value="TolR"/>
    <property type="match status" value="1"/>
</dbReference>
<evidence type="ECO:0000256" key="2">
    <source>
        <dbReference type="ARBA" id="ARBA00022475"/>
    </source>
</evidence>
<dbReference type="EMBL" id="JAAGNX010000002">
    <property type="protein sequence ID" value="NDV62140.1"/>
    <property type="molecule type" value="Genomic_DNA"/>
</dbReference>
<keyword evidence="7" id="KW-0175">Coiled coil</keyword>
<comment type="caution">
    <text evidence="11">The sequence shown here is derived from an EMBL/GenBank/DDBJ whole genome shotgun (WGS) entry which is preliminary data.</text>
</comment>
<evidence type="ECO:0000256" key="7">
    <source>
        <dbReference type="SAM" id="Coils"/>
    </source>
</evidence>
<keyword evidence="6" id="KW-0653">Protein transport</keyword>
<dbReference type="RefSeq" id="WP_163963787.1">
    <property type="nucleotide sequence ID" value="NZ_JAAGNX010000002.1"/>
</dbReference>
<dbReference type="Proteomes" id="UP000478417">
    <property type="component" value="Unassembled WGS sequence"/>
</dbReference>
<evidence type="ECO:0000256" key="4">
    <source>
        <dbReference type="ARBA" id="ARBA00022989"/>
    </source>
</evidence>
<comment type="subcellular location">
    <subcellularLocation>
        <location evidence="1">Cell membrane</location>
        <topology evidence="1">Multi-pass membrane protein</topology>
    </subcellularLocation>
    <subcellularLocation>
        <location evidence="6">Membrane</location>
        <topology evidence="6">Multi-pass membrane protein</topology>
    </subcellularLocation>
</comment>
<evidence type="ECO:0000259" key="10">
    <source>
        <dbReference type="Pfam" id="PF01618"/>
    </source>
</evidence>
<organism evidence="11 12">
    <name type="scientific">Oceanipulchritudo coccoides</name>
    <dbReference type="NCBI Taxonomy" id="2706888"/>
    <lineage>
        <taxon>Bacteria</taxon>
        <taxon>Pseudomonadati</taxon>
        <taxon>Verrucomicrobiota</taxon>
        <taxon>Opitutia</taxon>
        <taxon>Puniceicoccales</taxon>
        <taxon>Oceanipulchritudinaceae</taxon>
        <taxon>Oceanipulchritudo</taxon>
    </lineage>
</organism>
<protein>
    <recommendedName>
        <fullName evidence="10">MotA/TolQ/ExbB proton channel domain-containing protein</fullName>
    </recommendedName>
</protein>
<evidence type="ECO:0000313" key="11">
    <source>
        <dbReference type="EMBL" id="NDV62140.1"/>
    </source>
</evidence>
<feature type="coiled-coil region" evidence="7">
    <location>
        <begin position="30"/>
        <end position="81"/>
    </location>
</feature>
<evidence type="ECO:0000256" key="6">
    <source>
        <dbReference type="RuleBase" id="RU004057"/>
    </source>
</evidence>
<dbReference type="GO" id="GO:0017038">
    <property type="term" value="P:protein import"/>
    <property type="evidence" value="ECO:0007669"/>
    <property type="project" value="TreeGrafter"/>
</dbReference>
<dbReference type="PANTHER" id="PTHR30625">
    <property type="entry name" value="PROTEIN TOLQ"/>
    <property type="match status" value="1"/>
</dbReference>
<feature type="domain" description="MotA/TolQ/ExbB proton channel" evidence="10">
    <location>
        <begin position="331"/>
        <end position="447"/>
    </location>
</feature>
<evidence type="ECO:0000256" key="1">
    <source>
        <dbReference type="ARBA" id="ARBA00004651"/>
    </source>
</evidence>
<evidence type="ECO:0000256" key="8">
    <source>
        <dbReference type="SAM" id="Phobius"/>
    </source>
</evidence>
<proteinExistence type="inferred from homology"/>
<keyword evidence="4 8" id="KW-1133">Transmembrane helix</keyword>
<evidence type="ECO:0000313" key="12">
    <source>
        <dbReference type="Proteomes" id="UP000478417"/>
    </source>
</evidence>